<feature type="compositionally biased region" description="Basic and acidic residues" evidence="1">
    <location>
        <begin position="937"/>
        <end position="946"/>
    </location>
</feature>
<feature type="compositionally biased region" description="Basic and acidic residues" evidence="1">
    <location>
        <begin position="349"/>
        <end position="359"/>
    </location>
</feature>
<sequence>MATPKLTTTPQAYRYENKNAVQTSSVETKAAHTRVDSKKRKSPAIGISVSTKKIKFEDMDDCFQTSTSWQLPAEEVDLLLSSSMPACLIPALPFIFISQDMRVILPAMLQTGHAAKLPVTKVFLSSHVEAIQEEFTSVRAMGSATAEEWLKGLDGRGKERRTDALRWEKFEISGGLARMRRPLSYDYALISGKLNEASKAARPSIVSSAEKPRAPLELSVTPASSETAPDTSSRESSCARVATEHIICPQANTSRSRTREEAEEMKAARRIEIERRASELKPPIPGHILASIPSFQAAIQITSPFDDTAWNLLKPRLIAQRKDIDQELGQNQETSSQSPVPPEQNLQRRSLESKQQVDKTWDDAQIPLRARILALADQIIRDVWGNGRKVNKESSPQFAAEVLLYVRERFYAEIEEDDKPKPPLVAQTTHFKISRNMLTRLDAAARAAGQQPNSDPLNGPYTRKLTLENMRWLFDVKIKPLTESQRKELFYCHGCEANTKLYGFEGVVQHYAAKHTSCLSLGNVVVHWRAEWPIVPPFHPEPRNIKNQRASFAKHKSKEIAGTLPQTAQEKYLHLGEVVPYHEQSTLHIQYDAVLTQPPYGESPPYVAPLREYTHPFHGQPPQYPYYPLLDGNVRQVPPVSHAASLYEPFQAVDADAYHDLNPYQNHLLQQYQSPYHAQSPPAYFTWLDDMARNSRELWFSIAPVRELPGPVRIFVVIHHMSTWFRTRFLEEPSLSAFMDGLSNNKEMRPIRNVNGLQCKACCLRLGTATAADQDKQSYSLPQLVKHFHERHVKQSYAIGAPVLNWCTDMILLPDLRMLSNLGSLANMDNQRFALIHSALSGTDLGSSQLHASQFPTTPLHLDHQNPSRSSHFPIYASHQQARPQQPDVQHTKSIQGKSLDNFRTHKLNQDISEAIQLSLPFTSLNTSSTTSRSSKPRADHYHNEASKAITTTSDTESGTKAALVLGPRSPVAPVQSPRQELPMVETDEDDEFDLLAGLESQLDRQAQLP</sequence>
<dbReference type="OrthoDB" id="2322499at2759"/>
<evidence type="ECO:0000259" key="2">
    <source>
        <dbReference type="Pfam" id="PF25422"/>
    </source>
</evidence>
<reference evidence="4" key="1">
    <citation type="submission" date="2019-06" db="EMBL/GenBank/DDBJ databases">
        <title>Draft genome sequence of the griseofulvin-producing fungus Xylaria cubensis strain G536.</title>
        <authorList>
            <person name="Mead M.E."/>
            <person name="Raja H.A."/>
            <person name="Steenwyk J.L."/>
            <person name="Knowles S.L."/>
            <person name="Oberlies N.H."/>
            <person name="Rokas A."/>
        </authorList>
    </citation>
    <scope>NUCLEOTIDE SEQUENCE [LARGE SCALE GENOMIC DNA]</scope>
    <source>
        <strain evidence="4">G536</strain>
    </source>
</reference>
<feature type="region of interest" description="Disordered" evidence="1">
    <location>
        <begin position="328"/>
        <end position="359"/>
    </location>
</feature>
<name>A0A553IDA6_9PEZI</name>
<keyword evidence="4" id="KW-1185">Reference proteome</keyword>
<evidence type="ECO:0000313" key="4">
    <source>
        <dbReference type="Proteomes" id="UP000319160"/>
    </source>
</evidence>
<feature type="compositionally biased region" description="Polar residues" evidence="1">
    <location>
        <begin position="221"/>
        <end position="236"/>
    </location>
</feature>
<dbReference type="Proteomes" id="UP000319160">
    <property type="component" value="Unassembled WGS sequence"/>
</dbReference>
<feature type="region of interest" description="Disordered" evidence="1">
    <location>
        <begin position="200"/>
        <end position="237"/>
    </location>
</feature>
<protein>
    <recommendedName>
        <fullName evidence="2">DUF7892 domain-containing protein</fullName>
    </recommendedName>
</protein>
<dbReference type="STRING" id="2512241.A0A553IDA6"/>
<feature type="compositionally biased region" description="Polar residues" evidence="1">
    <location>
        <begin position="949"/>
        <end position="959"/>
    </location>
</feature>
<proteinExistence type="predicted"/>
<dbReference type="Pfam" id="PF25422">
    <property type="entry name" value="DUF7892"/>
    <property type="match status" value="1"/>
</dbReference>
<feature type="region of interest" description="Disordered" evidence="1">
    <location>
        <begin position="925"/>
        <end position="1010"/>
    </location>
</feature>
<comment type="caution">
    <text evidence="3">The sequence shown here is derived from an EMBL/GenBank/DDBJ whole genome shotgun (WGS) entry which is preliminary data.</text>
</comment>
<dbReference type="AlphaFoldDB" id="A0A553IDA6"/>
<evidence type="ECO:0000313" key="3">
    <source>
        <dbReference type="EMBL" id="TRX98177.1"/>
    </source>
</evidence>
<accession>A0A553IDA6</accession>
<dbReference type="InterPro" id="IPR057214">
    <property type="entry name" value="DUF7892"/>
</dbReference>
<dbReference type="EMBL" id="VFLP01000003">
    <property type="protein sequence ID" value="TRX98177.1"/>
    <property type="molecule type" value="Genomic_DNA"/>
</dbReference>
<feature type="domain" description="DUF7892" evidence="2">
    <location>
        <begin position="684"/>
        <end position="839"/>
    </location>
</feature>
<feature type="compositionally biased region" description="Polar residues" evidence="1">
    <location>
        <begin position="328"/>
        <end position="348"/>
    </location>
</feature>
<organism evidence="3 4">
    <name type="scientific">Xylaria flabelliformis</name>
    <dbReference type="NCBI Taxonomy" id="2512241"/>
    <lineage>
        <taxon>Eukaryota</taxon>
        <taxon>Fungi</taxon>
        <taxon>Dikarya</taxon>
        <taxon>Ascomycota</taxon>
        <taxon>Pezizomycotina</taxon>
        <taxon>Sordariomycetes</taxon>
        <taxon>Xylariomycetidae</taxon>
        <taxon>Xylariales</taxon>
        <taxon>Xylariaceae</taxon>
        <taxon>Xylaria</taxon>
    </lineage>
</organism>
<feature type="compositionally biased region" description="Low complexity" evidence="1">
    <location>
        <begin position="925"/>
        <end position="934"/>
    </location>
</feature>
<gene>
    <name evidence="3" type="ORF">FHL15_000822</name>
</gene>
<evidence type="ECO:0000256" key="1">
    <source>
        <dbReference type="SAM" id="MobiDB-lite"/>
    </source>
</evidence>